<evidence type="ECO:0000256" key="3">
    <source>
        <dbReference type="ARBA" id="ARBA00023315"/>
    </source>
</evidence>
<proteinExistence type="predicted"/>
<dbReference type="InterPro" id="IPR050858">
    <property type="entry name" value="Mal-CoA-ACP_Trans/PKS_FabD"/>
</dbReference>
<dbReference type="SUPFAM" id="SSF52151">
    <property type="entry name" value="FabD/lysophospholipase-like"/>
    <property type="match status" value="1"/>
</dbReference>
<evidence type="ECO:0000313" key="6">
    <source>
        <dbReference type="Proteomes" id="UP000315947"/>
    </source>
</evidence>
<evidence type="ECO:0000256" key="1">
    <source>
        <dbReference type="ARBA" id="ARBA00013258"/>
    </source>
</evidence>
<comment type="catalytic activity">
    <reaction evidence="4">
        <text>holo-[ACP] + malonyl-CoA = malonyl-[ACP] + CoA</text>
        <dbReference type="Rhea" id="RHEA:41792"/>
        <dbReference type="Rhea" id="RHEA-COMP:9623"/>
        <dbReference type="Rhea" id="RHEA-COMP:9685"/>
        <dbReference type="ChEBI" id="CHEBI:57287"/>
        <dbReference type="ChEBI" id="CHEBI:57384"/>
        <dbReference type="ChEBI" id="CHEBI:64479"/>
        <dbReference type="ChEBI" id="CHEBI:78449"/>
        <dbReference type="EC" id="2.3.1.39"/>
    </reaction>
</comment>
<reference evidence="5 6" key="1">
    <citation type="submission" date="2019-07" db="EMBL/GenBank/DDBJ databases">
        <title>Shewanella sp. YLB-06 whole genomic sequence.</title>
        <authorList>
            <person name="Yu L."/>
        </authorList>
    </citation>
    <scope>NUCLEOTIDE SEQUENCE [LARGE SCALE GENOMIC DNA]</scope>
    <source>
        <strain evidence="5 6">YLB-06</strain>
    </source>
</reference>
<name>A0ABX5X2L7_9GAMM</name>
<evidence type="ECO:0000256" key="2">
    <source>
        <dbReference type="ARBA" id="ARBA00022679"/>
    </source>
</evidence>
<dbReference type="EMBL" id="CP041614">
    <property type="protein sequence ID" value="QDO85585.1"/>
    <property type="molecule type" value="Genomic_DNA"/>
</dbReference>
<dbReference type="Gene3D" id="3.30.70.250">
    <property type="entry name" value="Malonyl-CoA ACP transacylase, ACP-binding"/>
    <property type="match status" value="1"/>
</dbReference>
<protein>
    <recommendedName>
        <fullName evidence="1">[acyl-carrier-protein] S-malonyltransferase</fullName>
        <ecNumber evidence="1">2.3.1.39</ecNumber>
    </recommendedName>
</protein>
<evidence type="ECO:0000256" key="4">
    <source>
        <dbReference type="ARBA" id="ARBA00048462"/>
    </source>
</evidence>
<dbReference type="RefSeq" id="WP_144047903.1">
    <property type="nucleotide sequence ID" value="NZ_CP041614.1"/>
</dbReference>
<dbReference type="Proteomes" id="UP000315947">
    <property type="component" value="Chromosome"/>
</dbReference>
<keyword evidence="6" id="KW-1185">Reference proteome</keyword>
<accession>A0ABX5X2L7</accession>
<evidence type="ECO:0000313" key="5">
    <source>
        <dbReference type="EMBL" id="QDO85585.1"/>
    </source>
</evidence>
<dbReference type="Gene3D" id="3.40.366.10">
    <property type="entry name" value="Malonyl-Coenzyme A Acyl Carrier Protein, domain 2"/>
    <property type="match status" value="1"/>
</dbReference>
<dbReference type="PANTHER" id="PTHR42681">
    <property type="entry name" value="MALONYL-COA-ACYL CARRIER PROTEIN TRANSACYLASE, MITOCHONDRIAL"/>
    <property type="match status" value="1"/>
</dbReference>
<organism evidence="5 6">
    <name type="scientific">Shewanella psychropiezotolerans</name>
    <dbReference type="NCBI Taxonomy" id="2593655"/>
    <lineage>
        <taxon>Bacteria</taxon>
        <taxon>Pseudomonadati</taxon>
        <taxon>Pseudomonadota</taxon>
        <taxon>Gammaproteobacteria</taxon>
        <taxon>Alteromonadales</taxon>
        <taxon>Shewanellaceae</taxon>
        <taxon>Shewanella</taxon>
    </lineage>
</organism>
<dbReference type="InterPro" id="IPR016035">
    <property type="entry name" value="Acyl_Trfase/lysoPLipase"/>
</dbReference>
<dbReference type="EC" id="2.3.1.39" evidence="1"/>
<sequence length="367" mass="40576">MTINMEKQVAANDLADQVINKPRERVVVVAPGRGCYNKDELGYLQRFHSDKQAFIAAIDQYREELKQTGIAKIDGAAKYSFKQHTPGENASALIYACSVCDFMDIDTERFEVVAVTGNSMGWYIAMACAGALDADAAIDVINTMGSMMQDGLIGGQLIYPEVDAQWRRDSEISSLIDRTIETICAEEGCELFTSIYLGGYRVLAGNEAGLKRAEEMLPQVDERYPMRLYNHGAFHSPLLEQVSEKGFASLGEFLFSKPQIPLIDGEGRIWTPYGADCSKLREYTLGEQVTKPYDFSKAVQVAVKEFAPDKIIVLGPGNTLGGPTAQALIDINWFDWTSKGKFSAAQQISPQMLAMGNEEQRSLCKIK</sequence>
<gene>
    <name evidence="5" type="ORF">FM037_22865</name>
</gene>
<keyword evidence="3" id="KW-0012">Acyltransferase</keyword>
<dbReference type="PANTHER" id="PTHR42681:SF1">
    <property type="entry name" value="MALONYL-COA-ACYL CARRIER PROTEIN TRANSACYLASE, MITOCHONDRIAL"/>
    <property type="match status" value="1"/>
</dbReference>
<dbReference type="InterPro" id="IPR001227">
    <property type="entry name" value="Ac_transferase_dom_sf"/>
</dbReference>
<keyword evidence="2" id="KW-0808">Transferase</keyword>